<dbReference type="Pfam" id="PF09339">
    <property type="entry name" value="HTH_IclR"/>
    <property type="match status" value="1"/>
</dbReference>
<evidence type="ECO:0000259" key="4">
    <source>
        <dbReference type="PROSITE" id="PS51078"/>
    </source>
</evidence>
<proteinExistence type="predicted"/>
<keyword evidence="6" id="KW-1185">Reference proteome</keyword>
<protein>
    <submittedName>
        <fullName evidence="5">Transcription regulator</fullName>
    </submittedName>
</protein>
<dbReference type="AlphaFoldDB" id="L9XJS4"/>
<dbReference type="InterPro" id="IPR014757">
    <property type="entry name" value="Tscrpt_reg_IclR_C"/>
</dbReference>
<dbReference type="PANTHER" id="PTHR30136">
    <property type="entry name" value="HELIX-TURN-HELIX TRANSCRIPTIONAL REGULATOR, ICLR FAMILY"/>
    <property type="match status" value="1"/>
</dbReference>
<dbReference type="SMART" id="SM00346">
    <property type="entry name" value="HTH_ICLR"/>
    <property type="match status" value="1"/>
</dbReference>
<dbReference type="SUPFAM" id="SSF55781">
    <property type="entry name" value="GAF domain-like"/>
    <property type="match status" value="1"/>
</dbReference>
<dbReference type="InterPro" id="IPR029016">
    <property type="entry name" value="GAF-like_dom_sf"/>
</dbReference>
<dbReference type="InterPro" id="IPR036388">
    <property type="entry name" value="WH-like_DNA-bd_sf"/>
</dbReference>
<dbReference type="EMBL" id="AOIA01000078">
    <property type="protein sequence ID" value="ELY61975.1"/>
    <property type="molecule type" value="Genomic_DNA"/>
</dbReference>
<dbReference type="PROSITE" id="PS51078">
    <property type="entry name" value="ICLR_ED"/>
    <property type="match status" value="1"/>
</dbReference>
<dbReference type="Proteomes" id="UP000011531">
    <property type="component" value="Unassembled WGS sequence"/>
</dbReference>
<dbReference type="PANTHER" id="PTHR30136:SF35">
    <property type="entry name" value="HTH-TYPE TRANSCRIPTIONAL REGULATOR RV1719"/>
    <property type="match status" value="1"/>
</dbReference>
<dbReference type="GO" id="GO:0003677">
    <property type="term" value="F:DNA binding"/>
    <property type="evidence" value="ECO:0007669"/>
    <property type="project" value="UniProtKB-KW"/>
</dbReference>
<dbReference type="InterPro" id="IPR005471">
    <property type="entry name" value="Tscrpt_reg_IclR_N"/>
</dbReference>
<organism evidence="5 6">
    <name type="scientific">Natronococcus jeotgali DSM 18795</name>
    <dbReference type="NCBI Taxonomy" id="1227498"/>
    <lineage>
        <taxon>Archaea</taxon>
        <taxon>Methanobacteriati</taxon>
        <taxon>Methanobacteriota</taxon>
        <taxon>Stenosarchaea group</taxon>
        <taxon>Halobacteria</taxon>
        <taxon>Halobacteriales</taxon>
        <taxon>Natrialbaceae</taxon>
        <taxon>Natronococcus</taxon>
    </lineage>
</organism>
<comment type="caution">
    <text evidence="5">The sequence shown here is derived from an EMBL/GenBank/DDBJ whole genome shotgun (WGS) entry which is preliminary data.</text>
</comment>
<gene>
    <name evidence="5" type="ORF">C492_08640</name>
</gene>
<name>L9XJS4_9EURY</name>
<accession>L9XJS4</accession>
<dbReference type="GO" id="GO:0045892">
    <property type="term" value="P:negative regulation of DNA-templated transcription"/>
    <property type="evidence" value="ECO:0007669"/>
    <property type="project" value="TreeGrafter"/>
</dbReference>
<feature type="domain" description="IclR-ED" evidence="4">
    <location>
        <begin position="77"/>
        <end position="260"/>
    </location>
</feature>
<dbReference type="Gene3D" id="3.30.450.40">
    <property type="match status" value="1"/>
</dbReference>
<dbReference type="Gene3D" id="1.10.10.10">
    <property type="entry name" value="Winged helix-like DNA-binding domain superfamily/Winged helix DNA-binding domain"/>
    <property type="match status" value="1"/>
</dbReference>
<dbReference type="SUPFAM" id="SSF46785">
    <property type="entry name" value="Winged helix' DNA-binding domain"/>
    <property type="match status" value="1"/>
</dbReference>
<dbReference type="CDD" id="cd00090">
    <property type="entry name" value="HTH_ARSR"/>
    <property type="match status" value="1"/>
</dbReference>
<evidence type="ECO:0000256" key="2">
    <source>
        <dbReference type="ARBA" id="ARBA00023125"/>
    </source>
</evidence>
<evidence type="ECO:0000256" key="3">
    <source>
        <dbReference type="ARBA" id="ARBA00023163"/>
    </source>
</evidence>
<sequence length="260" mass="28631">MNKRDGSMADDCSQKTITAVETSFDILETLDDLEPAGVSAIAEQLKMSTSTVFNHLNTLLQRGYVVKEGTEYRRSLQFLADGGTVRQRRDAASLLKEKVEALAGSTGEIAGAAVEERGQRVIIARSSGDMATADKIPIGNHSTMHWTSLGKAILACLSPARRAEIIDRHGLPRGTERTLTERDELEDALEEIRRQGYAIDDEEHLRGVRGIAVPVLDDDQNVIASIGITGPQSRFRSSYLADLLDSLEYAKNEIEVRTRY</sequence>
<evidence type="ECO:0000256" key="1">
    <source>
        <dbReference type="ARBA" id="ARBA00023015"/>
    </source>
</evidence>
<dbReference type="InterPro" id="IPR036390">
    <property type="entry name" value="WH_DNA-bd_sf"/>
</dbReference>
<keyword evidence="3" id="KW-0804">Transcription</keyword>
<keyword evidence="1" id="KW-0805">Transcription regulation</keyword>
<dbReference type="InterPro" id="IPR011991">
    <property type="entry name" value="ArsR-like_HTH"/>
</dbReference>
<reference evidence="5 6" key="1">
    <citation type="journal article" date="2014" name="PLoS Genet.">
        <title>Phylogenetically driven sequencing of extremely halophilic archaea reveals strategies for static and dynamic osmo-response.</title>
        <authorList>
            <person name="Becker E.A."/>
            <person name="Seitzer P.M."/>
            <person name="Tritt A."/>
            <person name="Larsen D."/>
            <person name="Krusor M."/>
            <person name="Yao A.I."/>
            <person name="Wu D."/>
            <person name="Madern D."/>
            <person name="Eisen J.A."/>
            <person name="Darling A.E."/>
            <person name="Facciotti M.T."/>
        </authorList>
    </citation>
    <scope>NUCLEOTIDE SEQUENCE [LARGE SCALE GENOMIC DNA]</scope>
    <source>
        <strain evidence="5 6">DSM 18795</strain>
    </source>
</reference>
<evidence type="ECO:0000313" key="5">
    <source>
        <dbReference type="EMBL" id="ELY61975.1"/>
    </source>
</evidence>
<dbReference type="GO" id="GO:0003700">
    <property type="term" value="F:DNA-binding transcription factor activity"/>
    <property type="evidence" value="ECO:0007669"/>
    <property type="project" value="TreeGrafter"/>
</dbReference>
<dbReference type="Pfam" id="PF01614">
    <property type="entry name" value="IclR_C"/>
    <property type="match status" value="1"/>
</dbReference>
<keyword evidence="2" id="KW-0238">DNA-binding</keyword>
<evidence type="ECO:0000313" key="6">
    <source>
        <dbReference type="Proteomes" id="UP000011531"/>
    </source>
</evidence>
<dbReference type="InterPro" id="IPR050707">
    <property type="entry name" value="HTH_MetabolicPath_Reg"/>
</dbReference>